<feature type="transmembrane region" description="Helical" evidence="6">
    <location>
        <begin position="198"/>
        <end position="219"/>
    </location>
</feature>
<protein>
    <submittedName>
        <fullName evidence="7">Flippase-like domain-containing protein</fullName>
    </submittedName>
</protein>
<evidence type="ECO:0000256" key="2">
    <source>
        <dbReference type="ARBA" id="ARBA00022475"/>
    </source>
</evidence>
<keyword evidence="4 6" id="KW-1133">Transmembrane helix</keyword>
<comment type="caution">
    <text evidence="7">The sequence shown here is derived from an EMBL/GenBank/DDBJ whole genome shotgun (WGS) entry which is preliminary data.</text>
</comment>
<evidence type="ECO:0000256" key="5">
    <source>
        <dbReference type="ARBA" id="ARBA00023136"/>
    </source>
</evidence>
<evidence type="ECO:0000256" key="3">
    <source>
        <dbReference type="ARBA" id="ARBA00022692"/>
    </source>
</evidence>
<feature type="transmembrane region" description="Helical" evidence="6">
    <location>
        <begin position="225"/>
        <end position="245"/>
    </location>
</feature>
<keyword evidence="3 6" id="KW-0812">Transmembrane</keyword>
<dbReference type="AlphaFoldDB" id="A0A549TCS9"/>
<feature type="transmembrane region" description="Helical" evidence="6">
    <location>
        <begin position="129"/>
        <end position="148"/>
    </location>
</feature>
<evidence type="ECO:0000313" key="8">
    <source>
        <dbReference type="Proteomes" id="UP000316801"/>
    </source>
</evidence>
<evidence type="ECO:0000256" key="4">
    <source>
        <dbReference type="ARBA" id="ARBA00022989"/>
    </source>
</evidence>
<keyword evidence="2" id="KW-1003">Cell membrane</keyword>
<sequence>MQTASRARILVRIAASLAALCLLPLLAFWIKPATILDALAQVSLWHVALGLVLVQGQIVLSALRWRLAAERLGQQITAGAAIREYYVASAVNQVVPGGMAGDVLRAWRMAQDGAGGWQRAARAVVYERLSGQIAFLALCLVGIPFWPLLPGAALQAGHHLLLAGAVLTAAVIAAVLLLRRFAGLRDELAEVFVRRGALLRQGGLSLAVVCGYVALFLVSADAVGAPLPVAAMVTIVPMTLAAMLIPTGLGGWGTREAAAAALWPLAGLSSASGLSASLLYGALALAGALPGLVILALGRHPKGARHAHAGRRISVIPSTPNE</sequence>
<organism evidence="7 8">
    <name type="scientific">Rhizobium straminoryzae</name>
    <dbReference type="NCBI Taxonomy" id="1387186"/>
    <lineage>
        <taxon>Bacteria</taxon>
        <taxon>Pseudomonadati</taxon>
        <taxon>Pseudomonadota</taxon>
        <taxon>Alphaproteobacteria</taxon>
        <taxon>Hyphomicrobiales</taxon>
        <taxon>Rhizobiaceae</taxon>
        <taxon>Rhizobium/Agrobacterium group</taxon>
        <taxon>Rhizobium</taxon>
    </lineage>
</organism>
<gene>
    <name evidence="7" type="ORF">FNA46_08290</name>
</gene>
<evidence type="ECO:0000256" key="6">
    <source>
        <dbReference type="SAM" id="Phobius"/>
    </source>
</evidence>
<dbReference type="Proteomes" id="UP000316801">
    <property type="component" value="Unassembled WGS sequence"/>
</dbReference>
<keyword evidence="8" id="KW-1185">Reference proteome</keyword>
<proteinExistence type="predicted"/>
<dbReference type="RefSeq" id="WP_143124729.1">
    <property type="nucleotide sequence ID" value="NZ_VJMG01000018.1"/>
</dbReference>
<dbReference type="PANTHER" id="PTHR40277">
    <property type="entry name" value="BLL5419 PROTEIN"/>
    <property type="match status" value="1"/>
</dbReference>
<dbReference type="EMBL" id="VJMG01000018">
    <property type="protein sequence ID" value="TRL39694.1"/>
    <property type="molecule type" value="Genomic_DNA"/>
</dbReference>
<keyword evidence="5 6" id="KW-0472">Membrane</keyword>
<reference evidence="7 8" key="1">
    <citation type="submission" date="2019-07" db="EMBL/GenBank/DDBJ databases">
        <title>Ln-dependent methylotrophs.</title>
        <authorList>
            <person name="Tani A."/>
        </authorList>
    </citation>
    <scope>NUCLEOTIDE SEQUENCE [LARGE SCALE GENOMIC DNA]</scope>
    <source>
        <strain evidence="7 8">SM12</strain>
    </source>
</reference>
<dbReference type="InterPro" id="IPR022791">
    <property type="entry name" value="L-PG_synthase/AglD"/>
</dbReference>
<comment type="subcellular location">
    <subcellularLocation>
        <location evidence="1">Cell membrane</location>
        <topology evidence="1">Multi-pass membrane protein</topology>
    </subcellularLocation>
</comment>
<evidence type="ECO:0000256" key="1">
    <source>
        <dbReference type="ARBA" id="ARBA00004651"/>
    </source>
</evidence>
<dbReference type="PANTHER" id="PTHR40277:SF1">
    <property type="entry name" value="BLL5419 PROTEIN"/>
    <property type="match status" value="1"/>
</dbReference>
<name>A0A549TCS9_9HYPH</name>
<evidence type="ECO:0000313" key="7">
    <source>
        <dbReference type="EMBL" id="TRL39694.1"/>
    </source>
</evidence>
<accession>A0A549TCS9</accession>
<feature type="transmembrane region" description="Helical" evidence="6">
    <location>
        <begin position="280"/>
        <end position="298"/>
    </location>
</feature>
<feature type="transmembrane region" description="Helical" evidence="6">
    <location>
        <begin position="42"/>
        <end position="63"/>
    </location>
</feature>
<dbReference type="GO" id="GO:0005886">
    <property type="term" value="C:plasma membrane"/>
    <property type="evidence" value="ECO:0007669"/>
    <property type="project" value="UniProtKB-SubCell"/>
</dbReference>
<feature type="transmembrane region" description="Helical" evidence="6">
    <location>
        <begin position="9"/>
        <end position="30"/>
    </location>
</feature>
<feature type="transmembrane region" description="Helical" evidence="6">
    <location>
        <begin position="160"/>
        <end position="178"/>
    </location>
</feature>
<dbReference type="Pfam" id="PF03706">
    <property type="entry name" value="LPG_synthase_TM"/>
    <property type="match status" value="1"/>
</dbReference>